<dbReference type="InterPro" id="IPR001270">
    <property type="entry name" value="ClpA/B"/>
</dbReference>
<keyword evidence="9 11" id="KW-0239">DNA-directed DNA polymerase</keyword>
<keyword evidence="8 11" id="KW-0067">ATP-binding</keyword>
<accession>Q1Q394</accession>
<evidence type="ECO:0000256" key="11">
    <source>
        <dbReference type="RuleBase" id="RU364063"/>
    </source>
</evidence>
<dbReference type="SUPFAM" id="SSF48019">
    <property type="entry name" value="post-AAA+ oligomerization domain-like"/>
    <property type="match status" value="1"/>
</dbReference>
<dbReference type="Pfam" id="PF12169">
    <property type="entry name" value="DNA_pol3_gamma3"/>
    <property type="match status" value="1"/>
</dbReference>
<evidence type="ECO:0000259" key="13">
    <source>
        <dbReference type="SMART" id="SM00382"/>
    </source>
</evidence>
<keyword evidence="2 11" id="KW-0808">Transferase</keyword>
<dbReference type="GO" id="GO:0009360">
    <property type="term" value="C:DNA polymerase III complex"/>
    <property type="evidence" value="ECO:0007669"/>
    <property type="project" value="InterPro"/>
</dbReference>
<dbReference type="InterPro" id="IPR008921">
    <property type="entry name" value="DNA_pol3_clamp-load_cplx_C"/>
</dbReference>
<protein>
    <recommendedName>
        <fullName evidence="11">DNA polymerase III subunit gamma/tau</fullName>
        <ecNumber evidence="11">2.7.7.7</ecNumber>
    </recommendedName>
</protein>
<dbReference type="Gene3D" id="3.40.50.300">
    <property type="entry name" value="P-loop containing nucleotide triphosphate hydrolases"/>
    <property type="match status" value="1"/>
</dbReference>
<evidence type="ECO:0000256" key="2">
    <source>
        <dbReference type="ARBA" id="ARBA00022679"/>
    </source>
</evidence>
<evidence type="ECO:0000313" key="14">
    <source>
        <dbReference type="EMBL" id="CAJ74490.1"/>
    </source>
</evidence>
<evidence type="ECO:0000256" key="1">
    <source>
        <dbReference type="ARBA" id="ARBA00006360"/>
    </source>
</evidence>
<keyword evidence="5" id="KW-0479">Metal-binding</keyword>
<dbReference type="FunFam" id="3.40.50.300:FF:000014">
    <property type="entry name" value="DNA polymerase III subunit gamma/tau"/>
    <property type="match status" value="1"/>
</dbReference>
<dbReference type="EMBL" id="CT573071">
    <property type="protein sequence ID" value="CAJ74490.1"/>
    <property type="molecule type" value="Genomic_DNA"/>
</dbReference>
<dbReference type="Gene3D" id="1.10.8.60">
    <property type="match status" value="1"/>
</dbReference>
<feature type="compositionally biased region" description="Polar residues" evidence="12">
    <location>
        <begin position="519"/>
        <end position="535"/>
    </location>
</feature>
<reference evidence="14" key="1">
    <citation type="journal article" date="2006" name="Nature">
        <title>Deciphering the evolution and metabolism of an anammox bacterium from a community genome.</title>
        <authorList>
            <person name="Strous M."/>
            <person name="Pelletier E."/>
            <person name="Mangenot S."/>
            <person name="Rattei T."/>
            <person name="Lehner A."/>
            <person name="Taylor M.W."/>
            <person name="Horn M."/>
            <person name="Daims H."/>
            <person name="Bartol-Mavel D."/>
            <person name="Wincker P."/>
            <person name="Barbe V."/>
            <person name="Fonknechten N."/>
            <person name="Vallenet D."/>
            <person name="Segurens B."/>
            <person name="Schenowitz-Truong C."/>
            <person name="Medigue C."/>
            <person name="Collingro A."/>
            <person name="Snel B."/>
            <person name="Dutilh B.E."/>
            <person name="OpDenCamp H.J.M."/>
            <person name="vanDerDrift C."/>
            <person name="Cirpus I."/>
            <person name="vanDePas-Schoonen K.T."/>
            <person name="Harhangi H.R."/>
            <person name="vanNiftrik L."/>
            <person name="Schmid M."/>
            <person name="Keltjens J."/>
            <person name="vanDeVossenberg J."/>
            <person name="Kartal B."/>
            <person name="Meier H."/>
            <person name="Frishman D."/>
            <person name="Huynen M.A."/>
            <person name="Mewes H."/>
            <person name="Weissenbach J."/>
            <person name="Jetten M.S.M."/>
            <person name="Wagner M."/>
            <person name="LePaslier D."/>
        </authorList>
    </citation>
    <scope>NUCLEOTIDE SEQUENCE</scope>
</reference>
<comment type="subunit">
    <text evidence="11">DNA polymerase III contains a core (composed of alpha, epsilon and theta chains) that associates with a tau subunit. This core dimerizes to form the POLIII' complex. PolIII' associates with the gamma complex (composed of gamma, delta, delta', psi and chi chains) and with the beta chain to form the complete DNA polymerase III complex.</text>
</comment>
<dbReference type="CDD" id="cd00009">
    <property type="entry name" value="AAA"/>
    <property type="match status" value="1"/>
</dbReference>
<proteinExistence type="inferred from homology"/>
<evidence type="ECO:0000256" key="3">
    <source>
        <dbReference type="ARBA" id="ARBA00022695"/>
    </source>
</evidence>
<dbReference type="AlphaFoldDB" id="Q1Q394"/>
<evidence type="ECO:0000256" key="4">
    <source>
        <dbReference type="ARBA" id="ARBA00022705"/>
    </source>
</evidence>
<evidence type="ECO:0000256" key="12">
    <source>
        <dbReference type="SAM" id="MobiDB-lite"/>
    </source>
</evidence>
<dbReference type="InterPro" id="IPR050238">
    <property type="entry name" value="DNA_Rep/Repair_Clamp_Loader"/>
</dbReference>
<keyword evidence="4 11" id="KW-0235">DNA replication</keyword>
<dbReference type="GO" id="GO:0046872">
    <property type="term" value="F:metal ion binding"/>
    <property type="evidence" value="ECO:0007669"/>
    <property type="project" value="UniProtKB-KW"/>
</dbReference>
<evidence type="ECO:0000256" key="8">
    <source>
        <dbReference type="ARBA" id="ARBA00022840"/>
    </source>
</evidence>
<feature type="domain" description="AAA+ ATPase" evidence="13">
    <location>
        <begin position="37"/>
        <end position="179"/>
    </location>
</feature>
<dbReference type="NCBIfam" id="TIGR02397">
    <property type="entry name" value="dnaX_nterm"/>
    <property type="match status" value="1"/>
</dbReference>
<dbReference type="GO" id="GO:0003677">
    <property type="term" value="F:DNA binding"/>
    <property type="evidence" value="ECO:0007669"/>
    <property type="project" value="InterPro"/>
</dbReference>
<dbReference type="EC" id="2.7.7.7" evidence="11"/>
<evidence type="ECO:0000256" key="10">
    <source>
        <dbReference type="ARBA" id="ARBA00049244"/>
    </source>
</evidence>
<dbReference type="PANTHER" id="PTHR11669:SF0">
    <property type="entry name" value="PROTEIN STICHEL-LIKE 2"/>
    <property type="match status" value="1"/>
</dbReference>
<dbReference type="PRINTS" id="PR00300">
    <property type="entry name" value="CLPPROTEASEA"/>
</dbReference>
<dbReference type="GO" id="GO:0003887">
    <property type="term" value="F:DNA-directed DNA polymerase activity"/>
    <property type="evidence" value="ECO:0007669"/>
    <property type="project" value="UniProtKB-KW"/>
</dbReference>
<dbReference type="CDD" id="cd18137">
    <property type="entry name" value="HLD_clamp_pol_III_gamma_tau"/>
    <property type="match status" value="1"/>
</dbReference>
<feature type="region of interest" description="Disordered" evidence="12">
    <location>
        <begin position="509"/>
        <end position="535"/>
    </location>
</feature>
<dbReference type="InterPro" id="IPR022754">
    <property type="entry name" value="DNA_pol_III_gamma-3"/>
</dbReference>
<name>Q1Q394_KUEST</name>
<dbReference type="SUPFAM" id="SSF52540">
    <property type="entry name" value="P-loop containing nucleoside triphosphate hydrolases"/>
    <property type="match status" value="1"/>
</dbReference>
<dbReference type="InterPro" id="IPR027417">
    <property type="entry name" value="P-loop_NTPase"/>
</dbReference>
<dbReference type="FunFam" id="1.10.8.60:FF:000013">
    <property type="entry name" value="DNA polymerase III subunit gamma/tau"/>
    <property type="match status" value="1"/>
</dbReference>
<organism evidence="14">
    <name type="scientific">Kuenenia stuttgartiensis</name>
    <dbReference type="NCBI Taxonomy" id="174633"/>
    <lineage>
        <taxon>Bacteria</taxon>
        <taxon>Pseudomonadati</taxon>
        <taxon>Planctomycetota</taxon>
        <taxon>Candidatus Brocadiia</taxon>
        <taxon>Candidatus Brocadiales</taxon>
        <taxon>Candidatus Brocadiaceae</taxon>
        <taxon>Candidatus Kuenenia</taxon>
    </lineage>
</organism>
<dbReference type="InterPro" id="IPR048448">
    <property type="entry name" value="DnaX-like_C"/>
</dbReference>
<dbReference type="RefSeq" id="WP_169704139.1">
    <property type="nucleotide sequence ID" value="NZ_OCTL01000125.1"/>
</dbReference>
<dbReference type="InterPro" id="IPR003593">
    <property type="entry name" value="AAA+_ATPase"/>
</dbReference>
<dbReference type="GO" id="GO:0006261">
    <property type="term" value="P:DNA-templated DNA replication"/>
    <property type="evidence" value="ECO:0007669"/>
    <property type="project" value="TreeGrafter"/>
</dbReference>
<gene>
    <name evidence="11 14" type="primary">dnaX</name>
    <name evidence="14" type="ORF">kuste3727</name>
</gene>
<dbReference type="Pfam" id="PF13177">
    <property type="entry name" value="DNA_pol3_delta2"/>
    <property type="match status" value="1"/>
</dbReference>
<comment type="function">
    <text evidence="11">DNA polymerase III is a complex, multichain enzyme responsible for most of the replicative synthesis in bacteria. This DNA polymerase also exhibits 3' to 5' exonuclease activity.</text>
</comment>
<keyword evidence="6 11" id="KW-0547">Nucleotide-binding</keyword>
<dbReference type="InterPro" id="IPR012763">
    <property type="entry name" value="DNA_pol_III_sug/sutau_N"/>
</dbReference>
<comment type="catalytic activity">
    <reaction evidence="10 11">
        <text>DNA(n) + a 2'-deoxyribonucleoside 5'-triphosphate = DNA(n+1) + diphosphate</text>
        <dbReference type="Rhea" id="RHEA:22508"/>
        <dbReference type="Rhea" id="RHEA-COMP:17339"/>
        <dbReference type="Rhea" id="RHEA-COMP:17340"/>
        <dbReference type="ChEBI" id="CHEBI:33019"/>
        <dbReference type="ChEBI" id="CHEBI:61560"/>
        <dbReference type="ChEBI" id="CHEBI:173112"/>
        <dbReference type="EC" id="2.7.7.7"/>
    </reaction>
</comment>
<dbReference type="Pfam" id="PF20964">
    <property type="entry name" value="DnaX_C"/>
    <property type="match status" value="1"/>
</dbReference>
<dbReference type="Gene3D" id="1.20.272.10">
    <property type="match status" value="1"/>
</dbReference>
<comment type="similarity">
    <text evidence="1 11">Belongs to the DnaX/STICHEL family.</text>
</comment>
<reference evidence="14" key="2">
    <citation type="submission" date="2006-01" db="EMBL/GenBank/DDBJ databases">
        <authorList>
            <person name="Genoscope"/>
        </authorList>
    </citation>
    <scope>NUCLEOTIDE SEQUENCE</scope>
</reference>
<dbReference type="PANTHER" id="PTHR11669">
    <property type="entry name" value="REPLICATION FACTOR C / DNA POLYMERASE III GAMMA-TAU SUBUNIT"/>
    <property type="match status" value="1"/>
</dbReference>
<evidence type="ECO:0000256" key="6">
    <source>
        <dbReference type="ARBA" id="ARBA00022741"/>
    </source>
</evidence>
<dbReference type="InterPro" id="IPR045085">
    <property type="entry name" value="HLD_clamp_pol_III_gamma_tau"/>
</dbReference>
<keyword evidence="3 11" id="KW-0548">Nucleotidyltransferase</keyword>
<dbReference type="Pfam" id="PF22608">
    <property type="entry name" value="DNAX_ATPase_lid"/>
    <property type="match status" value="1"/>
</dbReference>
<dbReference type="NCBIfam" id="NF004046">
    <property type="entry name" value="PRK05563.1"/>
    <property type="match status" value="1"/>
</dbReference>
<sequence>MSYVVLARRYRPQTFSDIVGQAPIVKTLGNAIRTDRVAHAYLFAGPRGVGKTSTARILSKALNCVNGPTDTPCNVCNICQSISEGSDIDVLEIDGASNRGIDEIRNIRQNVGFAPSRARYRIYIIDEVHMLTREAFNALLKTLEEPPSHVKFIFATTAANRLPETVQSRCQRFDFKNISVNDIEKHLLEICKTEGKQIESAALHTIAKYAKGGLRDSQSVLDQLFSFCDDNVTSADVNYVLGYIDDDKIYSMFECFVNKDTSGALRIVDDILNEGKTPAEFIDQLLLRLRDLLVFSSCGQEAVWAEYDESFIQRFEKSFSGDTLMYMIQMLSVMRIRSTDSLLQRISAEMAIIKLCRMESIGALSGLIERITTLEEKLEQVDNIPGKRGSAILLPAESFARQTVSEKSIEEGDVIPPAKEEKITPGIAMEKNEVWGDILKSIQKKKKSTWAFFKEGRLVSSDAGVLVVAFPRKFLFQKERLEQPEEKKLIENCAKEVVPGFMELKLVLSEKEEPEENRQSQSLDNGGGAQQINDTVFSEPAVKKTLELFDGRVIKVNR</sequence>
<keyword evidence="7" id="KW-0862">Zinc</keyword>
<evidence type="ECO:0000256" key="5">
    <source>
        <dbReference type="ARBA" id="ARBA00022723"/>
    </source>
</evidence>
<evidence type="ECO:0000256" key="9">
    <source>
        <dbReference type="ARBA" id="ARBA00022932"/>
    </source>
</evidence>
<dbReference type="GO" id="GO:0005524">
    <property type="term" value="F:ATP binding"/>
    <property type="evidence" value="ECO:0007669"/>
    <property type="project" value="UniProtKB-KW"/>
</dbReference>
<evidence type="ECO:0000256" key="7">
    <source>
        <dbReference type="ARBA" id="ARBA00022833"/>
    </source>
</evidence>
<dbReference type="SMART" id="SM00382">
    <property type="entry name" value="AAA"/>
    <property type="match status" value="1"/>
</dbReference>